<keyword evidence="1" id="KW-0472">Membrane</keyword>
<gene>
    <name evidence="2" type="ORF">MA16_Dca013155</name>
</gene>
<proteinExistence type="predicted"/>
<dbReference type="EMBL" id="KZ502476">
    <property type="protein sequence ID" value="PKU78089.1"/>
    <property type="molecule type" value="Genomic_DNA"/>
</dbReference>
<accession>A0A2I0WR11</accession>
<feature type="transmembrane region" description="Helical" evidence="1">
    <location>
        <begin position="16"/>
        <end position="33"/>
    </location>
</feature>
<organism evidence="2 3">
    <name type="scientific">Dendrobium catenatum</name>
    <dbReference type="NCBI Taxonomy" id="906689"/>
    <lineage>
        <taxon>Eukaryota</taxon>
        <taxon>Viridiplantae</taxon>
        <taxon>Streptophyta</taxon>
        <taxon>Embryophyta</taxon>
        <taxon>Tracheophyta</taxon>
        <taxon>Spermatophyta</taxon>
        <taxon>Magnoliopsida</taxon>
        <taxon>Liliopsida</taxon>
        <taxon>Asparagales</taxon>
        <taxon>Orchidaceae</taxon>
        <taxon>Epidendroideae</taxon>
        <taxon>Malaxideae</taxon>
        <taxon>Dendrobiinae</taxon>
        <taxon>Dendrobium</taxon>
    </lineage>
</organism>
<reference evidence="2 3" key="1">
    <citation type="journal article" date="2016" name="Sci. Rep.">
        <title>The Dendrobium catenatum Lindl. genome sequence provides insights into polysaccharide synthase, floral development and adaptive evolution.</title>
        <authorList>
            <person name="Zhang G.Q."/>
            <person name="Xu Q."/>
            <person name="Bian C."/>
            <person name="Tsai W.C."/>
            <person name="Yeh C.M."/>
            <person name="Liu K.W."/>
            <person name="Yoshida K."/>
            <person name="Zhang L.S."/>
            <person name="Chang S.B."/>
            <person name="Chen F."/>
            <person name="Shi Y."/>
            <person name="Su Y.Y."/>
            <person name="Zhang Y.Q."/>
            <person name="Chen L.J."/>
            <person name="Yin Y."/>
            <person name="Lin M."/>
            <person name="Huang H."/>
            <person name="Deng H."/>
            <person name="Wang Z.W."/>
            <person name="Zhu S.L."/>
            <person name="Zhao X."/>
            <person name="Deng C."/>
            <person name="Niu S.C."/>
            <person name="Huang J."/>
            <person name="Wang M."/>
            <person name="Liu G.H."/>
            <person name="Yang H.J."/>
            <person name="Xiao X.J."/>
            <person name="Hsiao Y.Y."/>
            <person name="Wu W.L."/>
            <person name="Chen Y.Y."/>
            <person name="Mitsuda N."/>
            <person name="Ohme-Takagi M."/>
            <person name="Luo Y.B."/>
            <person name="Van de Peer Y."/>
            <person name="Liu Z.J."/>
        </authorList>
    </citation>
    <scope>NUCLEOTIDE SEQUENCE [LARGE SCALE GENOMIC DNA]</scope>
    <source>
        <tissue evidence="2">The whole plant</tissue>
    </source>
</reference>
<reference evidence="2 3" key="2">
    <citation type="journal article" date="2017" name="Nature">
        <title>The Apostasia genome and the evolution of orchids.</title>
        <authorList>
            <person name="Zhang G.Q."/>
            <person name="Liu K.W."/>
            <person name="Li Z."/>
            <person name="Lohaus R."/>
            <person name="Hsiao Y.Y."/>
            <person name="Niu S.C."/>
            <person name="Wang J.Y."/>
            <person name="Lin Y.C."/>
            <person name="Xu Q."/>
            <person name="Chen L.J."/>
            <person name="Yoshida K."/>
            <person name="Fujiwara S."/>
            <person name="Wang Z.W."/>
            <person name="Zhang Y.Q."/>
            <person name="Mitsuda N."/>
            <person name="Wang M."/>
            <person name="Liu G.H."/>
            <person name="Pecoraro L."/>
            <person name="Huang H.X."/>
            <person name="Xiao X.J."/>
            <person name="Lin M."/>
            <person name="Wu X.Y."/>
            <person name="Wu W.L."/>
            <person name="Chen Y.Y."/>
            <person name="Chang S.B."/>
            <person name="Sakamoto S."/>
            <person name="Ohme-Takagi M."/>
            <person name="Yagi M."/>
            <person name="Zeng S.J."/>
            <person name="Shen C.Y."/>
            <person name="Yeh C.M."/>
            <person name="Luo Y.B."/>
            <person name="Tsai W.C."/>
            <person name="Van de Peer Y."/>
            <person name="Liu Z.J."/>
        </authorList>
    </citation>
    <scope>NUCLEOTIDE SEQUENCE [LARGE SCALE GENOMIC DNA]</scope>
    <source>
        <tissue evidence="2">The whole plant</tissue>
    </source>
</reference>
<dbReference type="AlphaFoldDB" id="A0A2I0WR11"/>
<keyword evidence="1" id="KW-0812">Transmembrane</keyword>
<protein>
    <submittedName>
        <fullName evidence="2">Uncharacterized protein</fullName>
    </submittedName>
</protein>
<evidence type="ECO:0000313" key="3">
    <source>
        <dbReference type="Proteomes" id="UP000233837"/>
    </source>
</evidence>
<feature type="transmembrane region" description="Helical" evidence="1">
    <location>
        <begin position="53"/>
        <end position="70"/>
    </location>
</feature>
<keyword evidence="3" id="KW-1185">Reference proteome</keyword>
<name>A0A2I0WR11_9ASPA</name>
<keyword evidence="1" id="KW-1133">Transmembrane helix</keyword>
<dbReference type="Proteomes" id="UP000233837">
    <property type="component" value="Unassembled WGS sequence"/>
</dbReference>
<evidence type="ECO:0000313" key="2">
    <source>
        <dbReference type="EMBL" id="PKU78089.1"/>
    </source>
</evidence>
<sequence>MVWLFNQFIIVPNHSTAIWLLVPVLVQTFTSTIPKRRWITLLRHLKLQATIDFNIYICIILILILIPHSIEY</sequence>
<evidence type="ECO:0000256" key="1">
    <source>
        <dbReference type="SAM" id="Phobius"/>
    </source>
</evidence>